<comment type="caution">
    <text evidence="1">The sequence shown here is derived from an EMBL/GenBank/DDBJ whole genome shotgun (WGS) entry which is preliminary data.</text>
</comment>
<evidence type="ECO:0000313" key="1">
    <source>
        <dbReference type="EMBL" id="CAG4915504.1"/>
    </source>
</evidence>
<dbReference type="PANTHER" id="PTHR36849:SF1">
    <property type="entry name" value="CYTOPLASMIC PROTEIN"/>
    <property type="match status" value="1"/>
</dbReference>
<evidence type="ECO:0000313" key="2">
    <source>
        <dbReference type="Proteomes" id="UP000789704"/>
    </source>
</evidence>
<evidence type="ECO:0008006" key="3">
    <source>
        <dbReference type="Google" id="ProtNLM"/>
    </source>
</evidence>
<gene>
    <name evidence="1" type="ORF">LMG31841_04484</name>
</gene>
<organism evidence="1 2">
    <name type="scientific">Paraburkholderia saeva</name>
    <dbReference type="NCBI Taxonomy" id="2777537"/>
    <lineage>
        <taxon>Bacteria</taxon>
        <taxon>Pseudomonadati</taxon>
        <taxon>Pseudomonadota</taxon>
        <taxon>Betaproteobacteria</taxon>
        <taxon>Burkholderiales</taxon>
        <taxon>Burkholderiaceae</taxon>
        <taxon>Paraburkholderia</taxon>
    </lineage>
</organism>
<dbReference type="Pfam" id="PF22752">
    <property type="entry name" value="DUF488-N3i"/>
    <property type="match status" value="1"/>
</dbReference>
<dbReference type="RefSeq" id="WP_228881709.1">
    <property type="nucleotide sequence ID" value="NZ_CAJQYX010000008.1"/>
</dbReference>
<dbReference type="Proteomes" id="UP000789704">
    <property type="component" value="Unassembled WGS sequence"/>
</dbReference>
<sequence>MPRVSVKRAYDDPEPEDGYRVLVDRVWPRGRSRESLQLDSQAPQLAPSVTLRKWFSHDPNRWTEFHERYERELQAESMQVQMKELLAAAHGRHITLVYGAKDLVHNHAVILRDALLRVSRLSETRS</sequence>
<keyword evidence="2" id="KW-1185">Reference proteome</keyword>
<accession>A0A9N8S074</accession>
<proteinExistence type="predicted"/>
<dbReference type="PANTHER" id="PTHR36849">
    <property type="entry name" value="CYTOPLASMIC PROTEIN-RELATED"/>
    <property type="match status" value="1"/>
</dbReference>
<name>A0A9N8S074_9BURK</name>
<dbReference type="AlphaFoldDB" id="A0A9N8S074"/>
<reference evidence="1" key="1">
    <citation type="submission" date="2021-04" db="EMBL/GenBank/DDBJ databases">
        <authorList>
            <person name="Vanwijnsberghe S."/>
        </authorList>
    </citation>
    <scope>NUCLEOTIDE SEQUENCE</scope>
    <source>
        <strain evidence="1">LMG 31841</strain>
    </source>
</reference>
<dbReference type="EMBL" id="CAJQZC010000009">
    <property type="protein sequence ID" value="CAG4915504.1"/>
    <property type="molecule type" value="Genomic_DNA"/>
</dbReference>
<dbReference type="InterPro" id="IPR052552">
    <property type="entry name" value="YeaO-like"/>
</dbReference>
<protein>
    <recommendedName>
        <fullName evidence="3">DUF488 domain-containing protein</fullName>
    </recommendedName>
</protein>